<dbReference type="InterPro" id="IPR011990">
    <property type="entry name" value="TPR-like_helical_dom_sf"/>
</dbReference>
<accession>A0A938WPP2</accession>
<dbReference type="EMBL" id="JACJJL010000031">
    <property type="protein sequence ID" value="MBM6662842.1"/>
    <property type="molecule type" value="Genomic_DNA"/>
</dbReference>
<evidence type="ECO:0000313" key="2">
    <source>
        <dbReference type="EMBL" id="MBM6662842.1"/>
    </source>
</evidence>
<dbReference type="Pfam" id="PF12984">
    <property type="entry name" value="DUF3868"/>
    <property type="match status" value="1"/>
</dbReference>
<keyword evidence="3" id="KW-1185">Reference proteome</keyword>
<reference evidence="2 3" key="1">
    <citation type="journal article" date="2021" name="Sci. Rep.">
        <title>The distribution of antibiotic resistance genes in chicken gut microbiota commensals.</title>
        <authorList>
            <person name="Juricova H."/>
            <person name="Matiasovicova J."/>
            <person name="Kubasova T."/>
            <person name="Cejkova D."/>
            <person name="Rychlik I."/>
        </authorList>
    </citation>
    <scope>NUCLEOTIDE SEQUENCE [LARGE SCALE GENOMIC DNA]</scope>
    <source>
        <strain evidence="2 3">An819</strain>
    </source>
</reference>
<dbReference type="InterPro" id="IPR036737">
    <property type="entry name" value="OmpA-like_sf"/>
</dbReference>
<protein>
    <submittedName>
        <fullName evidence="2">DUF3868 domain-containing protein</fullName>
    </submittedName>
</protein>
<proteinExistence type="predicted"/>
<dbReference type="Gene3D" id="1.25.40.10">
    <property type="entry name" value="Tetratricopeptide repeat domain"/>
    <property type="match status" value="1"/>
</dbReference>
<sequence>MHTFTHYIICCAMALSLGQAARAHSEAQRLAAGQVRVENVNVSNAGGRLVVGLELNLDSLRLPASMQFVFTPVVRGRTQTRRMPQIVVNGRRADIAFRRGASKRFEADVTAVRRKNNTPQTVTYSAVLPYEQWMDNSDVVVNEDLCGCGDFIDNHEVPLKKLRKPFMPYLRPAAEARKDRSVQGRAYIEFPVNKTTLYPEYRNNPAELAKIVETIRVVKEDKNTKISGIVIHGFASPESPYDHNAWLAEHRAATLKDHVRKMLDMDNSLFRVGYTAEDWKGLREYVAASSLPHRDEILQVVDDSRLDPDTREWRIKLRWPDDYRIMLDECYPTLRHSDYVVNYTVKAFSVDETREVMKTNPKLLSLEEMFLLAQTYEPGSGEFNQVMETAVRLFPADPTANINAALARMASGDIDAAADCLDKAGNTPRAIHARGVMALLKGDSNMALRLFREALAAGDADAQRNIDILEL</sequence>
<evidence type="ECO:0000259" key="1">
    <source>
        <dbReference type="Pfam" id="PF12984"/>
    </source>
</evidence>
<dbReference type="InterPro" id="IPR024480">
    <property type="entry name" value="DUF3868"/>
</dbReference>
<gene>
    <name evidence="2" type="ORF">H6B30_14005</name>
</gene>
<comment type="caution">
    <text evidence="2">The sequence shown here is derived from an EMBL/GenBank/DDBJ whole genome shotgun (WGS) entry which is preliminary data.</text>
</comment>
<dbReference type="RefSeq" id="WP_205111643.1">
    <property type="nucleotide sequence ID" value="NZ_JACJJL010000031.1"/>
</dbReference>
<name>A0A938WPP2_9BACT</name>
<dbReference type="AlphaFoldDB" id="A0A938WPP2"/>
<organism evidence="2 3">
    <name type="scientific">Marseilla massiliensis</name>
    <dbReference type="NCBI Taxonomy" id="1841864"/>
    <lineage>
        <taxon>Bacteria</taxon>
        <taxon>Pseudomonadati</taxon>
        <taxon>Bacteroidota</taxon>
        <taxon>Bacteroidia</taxon>
        <taxon>Bacteroidales</taxon>
        <taxon>Prevotellaceae</taxon>
        <taxon>Marseilla</taxon>
    </lineage>
</organism>
<dbReference type="SUPFAM" id="SSF48452">
    <property type="entry name" value="TPR-like"/>
    <property type="match status" value="1"/>
</dbReference>
<feature type="domain" description="DUF3868" evidence="1">
    <location>
        <begin position="8"/>
        <end position="100"/>
    </location>
</feature>
<dbReference type="Gene3D" id="3.30.1330.60">
    <property type="entry name" value="OmpA-like domain"/>
    <property type="match status" value="1"/>
</dbReference>
<dbReference type="SUPFAM" id="SSF103088">
    <property type="entry name" value="OmpA-like"/>
    <property type="match status" value="1"/>
</dbReference>
<dbReference type="Proteomes" id="UP000764045">
    <property type="component" value="Unassembled WGS sequence"/>
</dbReference>
<evidence type="ECO:0000313" key="3">
    <source>
        <dbReference type="Proteomes" id="UP000764045"/>
    </source>
</evidence>